<dbReference type="EMBL" id="JAVVDO010000043">
    <property type="protein sequence ID" value="MDT8333078.1"/>
    <property type="molecule type" value="Genomic_DNA"/>
</dbReference>
<name>A0ABU3MKP5_9PROT</name>
<dbReference type="RefSeq" id="WP_314284185.1">
    <property type="nucleotide sequence ID" value="NZ_JAVVDO010000043.1"/>
</dbReference>
<evidence type="ECO:0000313" key="2">
    <source>
        <dbReference type="Proteomes" id="UP001258945"/>
    </source>
</evidence>
<keyword evidence="2" id="KW-1185">Reference proteome</keyword>
<reference evidence="1 2" key="1">
    <citation type="journal article" date="2019" name="Microb. Pathog.">
        <title>Comparison of VITEK 2, MALDI-TOF MS, 16S rRNA gene sequencing, and whole-genome sequencing for identification of Roseomonas mucosa.</title>
        <authorList>
            <person name="Rudolph W.W."/>
            <person name="Gunzer F."/>
            <person name="Trauth M."/>
            <person name="Bunk B."/>
            <person name="Bigge R."/>
            <person name="Schrottner P."/>
        </authorList>
    </citation>
    <scope>NUCLEOTIDE SEQUENCE [LARGE SCALE GENOMIC DNA]</scope>
    <source>
        <strain evidence="1 2">DSM 103800</strain>
    </source>
</reference>
<proteinExistence type="predicted"/>
<protein>
    <submittedName>
        <fullName evidence="1">Uncharacterized protein</fullName>
    </submittedName>
</protein>
<evidence type="ECO:0000313" key="1">
    <source>
        <dbReference type="EMBL" id="MDT8333078.1"/>
    </source>
</evidence>
<sequence length="189" mass="21173">MFRADYFEIDKRIERVSAIDAEVHLLLFDQLPASPRAALAARGTARHAFRGKVQAIDARSGAAEINTDWFVDRGFVLHRAPSPFRPALSAGKQQVTVEIERPLVEQFDYEFGPPDKWVPELGPEELSDDEAGEAWNLVLGLIPEHEADTEVASREHGAGQLQSRLPLLEYSPDSGSYILLSRGRRRRGR</sequence>
<comment type="caution">
    <text evidence="1">The sequence shown here is derived from an EMBL/GenBank/DDBJ whole genome shotgun (WGS) entry which is preliminary data.</text>
</comment>
<gene>
    <name evidence="1" type="ORF">RQ831_18665</name>
</gene>
<dbReference type="Proteomes" id="UP001258945">
    <property type="component" value="Unassembled WGS sequence"/>
</dbReference>
<accession>A0ABU3MKP5</accession>
<organism evidence="1 2">
    <name type="scientific">Roseomonas gilardii</name>
    <dbReference type="NCBI Taxonomy" id="257708"/>
    <lineage>
        <taxon>Bacteria</taxon>
        <taxon>Pseudomonadati</taxon>
        <taxon>Pseudomonadota</taxon>
        <taxon>Alphaproteobacteria</taxon>
        <taxon>Acetobacterales</taxon>
        <taxon>Roseomonadaceae</taxon>
        <taxon>Roseomonas</taxon>
    </lineage>
</organism>